<reference evidence="1 2" key="1">
    <citation type="submission" date="2016-07" db="EMBL/GenBank/DDBJ databases">
        <title>Multiple horizontal gene transfer events from other fungi enriched the ability of initially mycotrophic Trichoderma (Ascomycota) to feed on dead plant biomass.</title>
        <authorList>
            <consortium name="DOE Joint Genome Institute"/>
            <person name="Aerts A."/>
            <person name="Atanasova L."/>
            <person name="Chenthamara K."/>
            <person name="Zhang J."/>
            <person name="Grujic M."/>
            <person name="Henrissat B."/>
            <person name="Kuo A."/>
            <person name="Salamov A."/>
            <person name="Lipzen A."/>
            <person name="Labutti K."/>
            <person name="Barry K."/>
            <person name="Miao Y."/>
            <person name="Rahimi M.J."/>
            <person name="Shen Q."/>
            <person name="Grigoriev I.V."/>
            <person name="Kubicek C.P."/>
            <person name="Druzhinina I.S."/>
        </authorList>
    </citation>
    <scope>NUCLEOTIDE SEQUENCE [LARGE SCALE GENOMIC DNA]</scope>
    <source>
        <strain evidence="1 2">ATCC 18648</strain>
    </source>
</reference>
<dbReference type="Proteomes" id="UP000240760">
    <property type="component" value="Unassembled WGS sequence"/>
</dbReference>
<name>A0A2T4CAU2_TRILO</name>
<sequence>MQWTAICCEAGGFMRKNSRKPGLERWQQCWQQCWMKEQRSRMSYRTHESACLSSPPAWTDWTRRSDCKEPVHARIAAGRGECDTRAALLYKPAPSVTQSAGAGSAASAGSPDVGFTILCDLRGGTTMEVNMQGELSLGLRQLRQPRYPDPGVDCLGYDLTADLMAGTEFSTILWLRSASSFSAQPTGMAALLLLWWVHSPSVCIEKDDYCFMRALRFSCRQKYCYYYLDRSSQVPVVLLCWPPPGKQELGVCFLPGAKPASFMKSYADDTQKCILETRRRLSSWQGLACVNTASARTRPQRA</sequence>
<organism evidence="1 2">
    <name type="scientific">Trichoderma longibrachiatum ATCC 18648</name>
    <dbReference type="NCBI Taxonomy" id="983965"/>
    <lineage>
        <taxon>Eukaryota</taxon>
        <taxon>Fungi</taxon>
        <taxon>Dikarya</taxon>
        <taxon>Ascomycota</taxon>
        <taxon>Pezizomycotina</taxon>
        <taxon>Sordariomycetes</taxon>
        <taxon>Hypocreomycetidae</taxon>
        <taxon>Hypocreales</taxon>
        <taxon>Hypocreaceae</taxon>
        <taxon>Trichoderma</taxon>
    </lineage>
</organism>
<dbReference type="AlphaFoldDB" id="A0A2T4CAU2"/>
<accession>A0A2T4CAU2</accession>
<protein>
    <submittedName>
        <fullName evidence="1">Uncharacterized protein</fullName>
    </submittedName>
</protein>
<dbReference type="EMBL" id="KZ679129">
    <property type="protein sequence ID" value="PTB78642.1"/>
    <property type="molecule type" value="Genomic_DNA"/>
</dbReference>
<keyword evidence="2" id="KW-1185">Reference proteome</keyword>
<gene>
    <name evidence="1" type="ORF">M440DRAFT_1390276</name>
</gene>
<proteinExistence type="predicted"/>
<evidence type="ECO:0000313" key="2">
    <source>
        <dbReference type="Proteomes" id="UP000240760"/>
    </source>
</evidence>
<evidence type="ECO:0000313" key="1">
    <source>
        <dbReference type="EMBL" id="PTB78642.1"/>
    </source>
</evidence>